<dbReference type="Proteomes" id="UP000824243">
    <property type="component" value="Unassembled WGS sequence"/>
</dbReference>
<dbReference type="AlphaFoldDB" id="A0A9D2ASX0"/>
<name>A0A9D2ASX0_9FIRM</name>
<feature type="transmembrane region" description="Helical" evidence="2">
    <location>
        <begin position="192"/>
        <end position="213"/>
    </location>
</feature>
<sequence>MKHETDFSDIFDDDFEVTYEDGWEDVPDSYSSRRSPARRADHGTFRRENENSYEADSIYEDRYGDDSSYEDRDEEAPLSARRRSRRGVPLAAPIRRGGRALSRAAAALIRCLTAVLILATAAYVTYTFWRASTPYGDILESVRTRKISMTLAAYLCVAAIFLLFEFIALLWSMTRVRVRDELGYRKEDTGRGLVSFLLVFASSYLAFLLYRFLPETPEILYGLKGALEVYGSMHNMLFGFCAAGVVSCLVRRYFSH</sequence>
<keyword evidence="2" id="KW-1133">Transmembrane helix</keyword>
<protein>
    <submittedName>
        <fullName evidence="3">Uncharacterized protein</fullName>
    </submittedName>
</protein>
<feature type="region of interest" description="Disordered" evidence="1">
    <location>
        <begin position="23"/>
        <end position="84"/>
    </location>
</feature>
<evidence type="ECO:0000313" key="3">
    <source>
        <dbReference type="EMBL" id="HIX47949.1"/>
    </source>
</evidence>
<evidence type="ECO:0000256" key="1">
    <source>
        <dbReference type="SAM" id="MobiDB-lite"/>
    </source>
</evidence>
<feature type="transmembrane region" description="Helical" evidence="2">
    <location>
        <begin position="149"/>
        <end position="171"/>
    </location>
</feature>
<feature type="compositionally biased region" description="Acidic residues" evidence="1">
    <location>
        <begin position="67"/>
        <end position="76"/>
    </location>
</feature>
<proteinExistence type="predicted"/>
<dbReference type="EMBL" id="DXFA01000053">
    <property type="protein sequence ID" value="HIX47949.1"/>
    <property type="molecule type" value="Genomic_DNA"/>
</dbReference>
<reference evidence="3" key="2">
    <citation type="submission" date="2021-04" db="EMBL/GenBank/DDBJ databases">
        <authorList>
            <person name="Gilroy R."/>
        </authorList>
    </citation>
    <scope>NUCLEOTIDE SEQUENCE</scope>
    <source>
        <strain evidence="3">ChiSjej5B23-15282</strain>
    </source>
</reference>
<organism evidence="3 4">
    <name type="scientific">Candidatus Mediterraneibacter caccavium</name>
    <dbReference type="NCBI Taxonomy" id="2838661"/>
    <lineage>
        <taxon>Bacteria</taxon>
        <taxon>Bacillati</taxon>
        <taxon>Bacillota</taxon>
        <taxon>Clostridia</taxon>
        <taxon>Lachnospirales</taxon>
        <taxon>Lachnospiraceae</taxon>
        <taxon>Mediterraneibacter</taxon>
    </lineage>
</organism>
<feature type="transmembrane region" description="Helical" evidence="2">
    <location>
        <begin position="233"/>
        <end position="254"/>
    </location>
</feature>
<evidence type="ECO:0000313" key="4">
    <source>
        <dbReference type="Proteomes" id="UP000824243"/>
    </source>
</evidence>
<keyword evidence="2" id="KW-0812">Transmembrane</keyword>
<reference evidence="3" key="1">
    <citation type="journal article" date="2021" name="PeerJ">
        <title>Extensive microbial diversity within the chicken gut microbiome revealed by metagenomics and culture.</title>
        <authorList>
            <person name="Gilroy R."/>
            <person name="Ravi A."/>
            <person name="Getino M."/>
            <person name="Pursley I."/>
            <person name="Horton D.L."/>
            <person name="Alikhan N.F."/>
            <person name="Baker D."/>
            <person name="Gharbi K."/>
            <person name="Hall N."/>
            <person name="Watson M."/>
            <person name="Adriaenssens E.M."/>
            <person name="Foster-Nyarko E."/>
            <person name="Jarju S."/>
            <person name="Secka A."/>
            <person name="Antonio M."/>
            <person name="Oren A."/>
            <person name="Chaudhuri R.R."/>
            <person name="La Ragione R."/>
            <person name="Hildebrand F."/>
            <person name="Pallen M.J."/>
        </authorList>
    </citation>
    <scope>NUCLEOTIDE SEQUENCE</scope>
    <source>
        <strain evidence="3">ChiSjej5B23-15282</strain>
    </source>
</reference>
<keyword evidence="2" id="KW-0472">Membrane</keyword>
<comment type="caution">
    <text evidence="3">The sequence shown here is derived from an EMBL/GenBank/DDBJ whole genome shotgun (WGS) entry which is preliminary data.</text>
</comment>
<feature type="compositionally biased region" description="Basic and acidic residues" evidence="1">
    <location>
        <begin position="38"/>
        <end position="50"/>
    </location>
</feature>
<accession>A0A9D2ASX0</accession>
<gene>
    <name evidence="3" type="ORF">H9981_02870</name>
</gene>
<evidence type="ECO:0000256" key="2">
    <source>
        <dbReference type="SAM" id="Phobius"/>
    </source>
</evidence>
<feature type="transmembrane region" description="Helical" evidence="2">
    <location>
        <begin position="104"/>
        <end position="129"/>
    </location>
</feature>